<dbReference type="Proteomes" id="UP001152087">
    <property type="component" value="Unassembled WGS sequence"/>
</dbReference>
<dbReference type="AlphaFoldDB" id="A0A9W8QS87"/>
<evidence type="ECO:0000256" key="1">
    <source>
        <dbReference type="SAM" id="MobiDB-lite"/>
    </source>
</evidence>
<evidence type="ECO:0000313" key="3">
    <source>
        <dbReference type="Proteomes" id="UP001152087"/>
    </source>
</evidence>
<keyword evidence="3" id="KW-1185">Reference proteome</keyword>
<gene>
    <name evidence="2" type="ORF">NW755_013995</name>
</gene>
<comment type="caution">
    <text evidence="2">The sequence shown here is derived from an EMBL/GenBank/DDBJ whole genome shotgun (WGS) entry which is preliminary data.</text>
</comment>
<evidence type="ECO:0000313" key="2">
    <source>
        <dbReference type="EMBL" id="KAJ4177176.1"/>
    </source>
</evidence>
<accession>A0A9W8QS87</accession>
<name>A0A9W8QS87_9HYPO</name>
<feature type="region of interest" description="Disordered" evidence="1">
    <location>
        <begin position="1"/>
        <end position="44"/>
    </location>
</feature>
<dbReference type="EMBL" id="JAOQAV010000122">
    <property type="protein sequence ID" value="KAJ4177176.1"/>
    <property type="molecule type" value="Genomic_DNA"/>
</dbReference>
<proteinExistence type="predicted"/>
<sequence>MTTSNDLHPSTNDSPIASTRPNRKSFGSRGSVEQPVPQGESSGILTFSLEAQAKRKTPREQEDIQGTGNKKLCSLDLTDLPTLGDHFLRALHGKTESVVSLSAARLRDAEMALSHAEGTLQGAKDAMEAAELLQHNSGARTARFQQWMDEAHSEDQDPDFENAVLSATKASQAYLDQYSLRAQKRIEAAKHD</sequence>
<reference evidence="2" key="1">
    <citation type="submission" date="2022-09" db="EMBL/GenBank/DDBJ databases">
        <title>Fusarium specimens isolated from Avocado Roots.</title>
        <authorList>
            <person name="Stajich J."/>
            <person name="Roper C."/>
            <person name="Heimlech-Rivalta G."/>
        </authorList>
    </citation>
    <scope>NUCLEOTIDE SEQUENCE</scope>
    <source>
        <strain evidence="2">A02</strain>
    </source>
</reference>
<protein>
    <submittedName>
        <fullName evidence="2">Uncharacterized protein</fullName>
    </submittedName>
</protein>
<feature type="compositionally biased region" description="Polar residues" evidence="1">
    <location>
        <begin position="1"/>
        <end position="20"/>
    </location>
</feature>
<organism evidence="2 3">
    <name type="scientific">Fusarium falciforme</name>
    <dbReference type="NCBI Taxonomy" id="195108"/>
    <lineage>
        <taxon>Eukaryota</taxon>
        <taxon>Fungi</taxon>
        <taxon>Dikarya</taxon>
        <taxon>Ascomycota</taxon>
        <taxon>Pezizomycotina</taxon>
        <taxon>Sordariomycetes</taxon>
        <taxon>Hypocreomycetidae</taxon>
        <taxon>Hypocreales</taxon>
        <taxon>Nectriaceae</taxon>
        <taxon>Fusarium</taxon>
        <taxon>Fusarium solani species complex</taxon>
    </lineage>
</organism>